<evidence type="ECO:0000313" key="5">
    <source>
        <dbReference type="Proteomes" id="UP000305792"/>
    </source>
</evidence>
<dbReference type="Gene3D" id="3.60.40.10">
    <property type="entry name" value="PPM-type phosphatase domain"/>
    <property type="match status" value="1"/>
</dbReference>
<dbReference type="OrthoDB" id="3210173at2"/>
<keyword evidence="1" id="KW-0378">Hydrolase</keyword>
<evidence type="ECO:0000259" key="3">
    <source>
        <dbReference type="SMART" id="SM00331"/>
    </source>
</evidence>
<keyword evidence="2" id="KW-1133">Transmembrane helix</keyword>
<gene>
    <name evidence="4" type="ORF">E9998_08065</name>
</gene>
<dbReference type="PANTHER" id="PTHR43156:SF2">
    <property type="entry name" value="STAGE II SPORULATION PROTEIN E"/>
    <property type="match status" value="1"/>
</dbReference>
<dbReference type="PANTHER" id="PTHR43156">
    <property type="entry name" value="STAGE II SPORULATION PROTEIN E-RELATED"/>
    <property type="match status" value="1"/>
</dbReference>
<keyword evidence="2" id="KW-0472">Membrane</keyword>
<dbReference type="InterPro" id="IPR052016">
    <property type="entry name" value="Bact_Sigma-Reg"/>
</dbReference>
<dbReference type="Pfam" id="PF07228">
    <property type="entry name" value="SpoIIE"/>
    <property type="match status" value="1"/>
</dbReference>
<comment type="caution">
    <text evidence="4">The sequence shown here is derived from an EMBL/GenBank/DDBJ whole genome shotgun (WGS) entry which is preliminary data.</text>
</comment>
<evidence type="ECO:0000256" key="1">
    <source>
        <dbReference type="ARBA" id="ARBA00022801"/>
    </source>
</evidence>
<dbReference type="RefSeq" id="WP_136529204.1">
    <property type="nucleotide sequence ID" value="NZ_STGX01000005.1"/>
</dbReference>
<dbReference type="InterPro" id="IPR001932">
    <property type="entry name" value="PPM-type_phosphatase-like_dom"/>
</dbReference>
<name>A0A4S8PHM6_9ACTN</name>
<evidence type="ECO:0000313" key="4">
    <source>
        <dbReference type="EMBL" id="THV29461.1"/>
    </source>
</evidence>
<protein>
    <submittedName>
        <fullName evidence="4">Serine/threonine-protein phosphatase</fullName>
    </submittedName>
</protein>
<proteinExistence type="predicted"/>
<dbReference type="Proteomes" id="UP000305792">
    <property type="component" value="Unassembled WGS sequence"/>
</dbReference>
<organism evidence="4 5">
    <name type="scientific">Glycomyces paridis</name>
    <dbReference type="NCBI Taxonomy" id="2126555"/>
    <lineage>
        <taxon>Bacteria</taxon>
        <taxon>Bacillati</taxon>
        <taxon>Actinomycetota</taxon>
        <taxon>Actinomycetes</taxon>
        <taxon>Glycomycetales</taxon>
        <taxon>Glycomycetaceae</taxon>
        <taxon>Glycomyces</taxon>
    </lineage>
</organism>
<accession>A0A4S8PHM6</accession>
<reference evidence="4 5" key="1">
    <citation type="journal article" date="2018" name="Int. J. Syst. Evol. Microbiol.">
        <title>Glycomyces paridis sp. nov., isolated from the medicinal plant Paris polyphylla.</title>
        <authorList>
            <person name="Fang X.M."/>
            <person name="Bai J.L."/>
            <person name="Su J."/>
            <person name="Zhao L.L."/>
            <person name="Liu H.Y."/>
            <person name="Ma B.P."/>
            <person name="Zhang Y.Q."/>
            <person name="Yu L.Y."/>
        </authorList>
    </citation>
    <scope>NUCLEOTIDE SEQUENCE [LARGE SCALE GENOMIC DNA]</scope>
    <source>
        <strain evidence="4 5">CPCC 204357</strain>
    </source>
</reference>
<feature type="domain" description="PPM-type phosphatase" evidence="3">
    <location>
        <begin position="138"/>
        <end position="363"/>
    </location>
</feature>
<keyword evidence="2" id="KW-0812">Transmembrane</keyword>
<feature type="transmembrane region" description="Helical" evidence="2">
    <location>
        <begin position="21"/>
        <end position="49"/>
    </location>
</feature>
<evidence type="ECO:0000256" key="2">
    <source>
        <dbReference type="SAM" id="Phobius"/>
    </source>
</evidence>
<dbReference type="EMBL" id="STGX01000005">
    <property type="protein sequence ID" value="THV29461.1"/>
    <property type="molecule type" value="Genomic_DNA"/>
</dbReference>
<dbReference type="InterPro" id="IPR036457">
    <property type="entry name" value="PPM-type-like_dom_sf"/>
</dbReference>
<dbReference type="SMART" id="SM00331">
    <property type="entry name" value="PP2C_SIG"/>
    <property type="match status" value="1"/>
</dbReference>
<dbReference type="SUPFAM" id="SSF81606">
    <property type="entry name" value="PP2C-like"/>
    <property type="match status" value="1"/>
</dbReference>
<dbReference type="AlphaFoldDB" id="A0A4S8PHM6"/>
<keyword evidence="5" id="KW-1185">Reference proteome</keyword>
<dbReference type="GO" id="GO:0016791">
    <property type="term" value="F:phosphatase activity"/>
    <property type="evidence" value="ECO:0007669"/>
    <property type="project" value="TreeGrafter"/>
</dbReference>
<sequence>MERLPEMLALRETRGLAWLRAIPLVLIVIMVPVEIFTSTVELWAVIAAMPPLAALVNGPKITTVVSAASVVACVTLETMDLGANIEDGHSELLTVVLIGATSVLIAYLRDRVVARLLSIESVAEAAQRALLPELPKRIGRIECAARYRAATADSSLGGDFFDLLDTPWGIRAVLGDVSGHGLDAVMTTAAILGSFREGALDDVDLNALSVRLERRMTMCNQYRGDWTEEFATTLLMAFDRDGSTVEIRSFGHHVPLLVRGSEVLPVALDPAPPLGLVGEHHVEATSVGRALAPGDLLVAFTDGLLEARDRTDRLYPLEDRLRERVAAGPPFTHPSEAVEFLFADVKAQGHRLTDDAAALVLRIRGPEDGPAVRRAS</sequence>